<gene>
    <name evidence="2" type="ordered locus">LILAB_35285</name>
</gene>
<sequence>MDRMLFYAHSGLRYLVLLAGILALAYFAYGLATRKPFDKLGRILGSAYSGLLQLQVLLGVGVLVTRFYYPALIGHIVMMVLAAGVAQATLSINRRKPQPAFVLPLVGVVVSVVFIIGGIMAIGRGVFTTTAM</sequence>
<evidence type="ECO:0000313" key="3">
    <source>
        <dbReference type="Proteomes" id="UP000000488"/>
    </source>
</evidence>
<dbReference type="STRING" id="483219.LILAB_35285"/>
<dbReference type="eggNOG" id="ENOG50344B2">
    <property type="taxonomic scope" value="Bacteria"/>
</dbReference>
<proteinExistence type="predicted"/>
<keyword evidence="1" id="KW-0472">Membrane</keyword>
<feature type="transmembrane region" description="Helical" evidence="1">
    <location>
        <begin position="43"/>
        <end position="61"/>
    </location>
</feature>
<dbReference type="HOGENOM" id="CLU_1924040_0_0_7"/>
<feature type="transmembrane region" description="Helical" evidence="1">
    <location>
        <begin position="100"/>
        <end position="122"/>
    </location>
</feature>
<organism evidence="2 3">
    <name type="scientific">Myxococcus fulvus (strain ATCC BAA-855 / HW-1)</name>
    <dbReference type="NCBI Taxonomy" id="483219"/>
    <lineage>
        <taxon>Bacteria</taxon>
        <taxon>Pseudomonadati</taxon>
        <taxon>Myxococcota</taxon>
        <taxon>Myxococcia</taxon>
        <taxon>Myxococcales</taxon>
        <taxon>Cystobacterineae</taxon>
        <taxon>Myxococcaceae</taxon>
        <taxon>Myxococcus</taxon>
    </lineage>
</organism>
<protein>
    <submittedName>
        <fullName evidence="2">Uncharacterized protein</fullName>
    </submittedName>
</protein>
<reference evidence="2 3" key="1">
    <citation type="journal article" date="2011" name="J. Bacteriol.">
        <title>Genome sequence of the halotolerant marine bacterium Myxococcus fulvus HW-1.</title>
        <authorList>
            <person name="Li Z.F."/>
            <person name="Li X."/>
            <person name="Liu H."/>
            <person name="Liu X."/>
            <person name="Han K."/>
            <person name="Wu Z.H."/>
            <person name="Hu W."/>
            <person name="Li F.F."/>
            <person name="Li Y.Z."/>
        </authorList>
    </citation>
    <scope>NUCLEOTIDE SEQUENCE [LARGE SCALE GENOMIC DNA]</scope>
    <source>
        <strain evidence="3">ATCC BAA-855 / HW-1</strain>
    </source>
</reference>
<keyword evidence="1" id="KW-0812">Transmembrane</keyword>
<evidence type="ECO:0000256" key="1">
    <source>
        <dbReference type="SAM" id="Phobius"/>
    </source>
</evidence>
<dbReference type="EMBL" id="CP002830">
    <property type="protein sequence ID" value="AEI68938.1"/>
    <property type="molecule type" value="Genomic_DNA"/>
</dbReference>
<evidence type="ECO:0000313" key="2">
    <source>
        <dbReference type="EMBL" id="AEI68938.1"/>
    </source>
</evidence>
<dbReference type="KEGG" id="mfu:LILAB_35285"/>
<feature type="transmembrane region" description="Helical" evidence="1">
    <location>
        <begin position="12"/>
        <end position="31"/>
    </location>
</feature>
<feature type="transmembrane region" description="Helical" evidence="1">
    <location>
        <begin position="67"/>
        <end position="88"/>
    </location>
</feature>
<keyword evidence="1" id="KW-1133">Transmembrane helix</keyword>
<name>F8CKK5_MYXFH</name>
<dbReference type="AlphaFoldDB" id="F8CKK5"/>
<accession>F8CKK5</accession>
<dbReference type="Proteomes" id="UP000000488">
    <property type="component" value="Chromosome"/>
</dbReference>